<dbReference type="InterPro" id="IPR023509">
    <property type="entry name" value="DTD-like_sf"/>
</dbReference>
<sequence>MRVIIQRVSEASVTINNKIVSSIQEGLLILVGIEESDNQGDIDWLVKKIVRLRVFDDENGVMNLSVKDIGGDIIVVSQFTLHANIKKGNRPSYIRAARPEFAIPMYEKFISAMETSMGEKIGTGEFGAQMDVALVNNGPVTIIIDSKNKDF</sequence>
<dbReference type="GO" id="GO:0005737">
    <property type="term" value="C:cytoplasm"/>
    <property type="evidence" value="ECO:0007669"/>
    <property type="project" value="InterPro"/>
</dbReference>
<accession>A0A3B0TPU6</accession>
<evidence type="ECO:0000313" key="2">
    <source>
        <dbReference type="EMBL" id="VAW18243.1"/>
    </source>
</evidence>
<keyword evidence="2" id="KW-0378">Hydrolase</keyword>
<dbReference type="FunFam" id="3.50.80.10:FF:000001">
    <property type="entry name" value="D-aminoacyl-tRNA deacylase"/>
    <property type="match status" value="1"/>
</dbReference>
<name>A0A3B0TPU6_9ZZZZ</name>
<dbReference type="EC" id="3.1.1.96" evidence="2"/>
<dbReference type="HAMAP" id="MF_00518">
    <property type="entry name" value="Deacylase_Dtd"/>
    <property type="match status" value="1"/>
</dbReference>
<dbReference type="Pfam" id="PF02580">
    <property type="entry name" value="Tyr_Deacylase"/>
    <property type="match status" value="1"/>
</dbReference>
<dbReference type="CDD" id="cd00563">
    <property type="entry name" value="Dtyr_deacylase"/>
    <property type="match status" value="1"/>
</dbReference>
<evidence type="ECO:0000256" key="1">
    <source>
        <dbReference type="ARBA" id="ARBA00009673"/>
    </source>
</evidence>
<protein>
    <submittedName>
        <fullName evidence="2">D-aminoacyl-tRNA deacylase</fullName>
        <ecNumber evidence="2">3.1.1.96</ecNumber>
    </submittedName>
</protein>
<dbReference type="PANTHER" id="PTHR10472">
    <property type="entry name" value="D-TYROSYL-TRNA TYR DEACYLASE"/>
    <property type="match status" value="1"/>
</dbReference>
<comment type="similarity">
    <text evidence="1">Belongs to the DTD family.</text>
</comment>
<gene>
    <name evidence="2" type="ORF">MNBD_BACTEROID01-2658</name>
</gene>
<dbReference type="EMBL" id="UOEP01000083">
    <property type="protein sequence ID" value="VAW18243.1"/>
    <property type="molecule type" value="Genomic_DNA"/>
</dbReference>
<organism evidence="2">
    <name type="scientific">hydrothermal vent metagenome</name>
    <dbReference type="NCBI Taxonomy" id="652676"/>
    <lineage>
        <taxon>unclassified sequences</taxon>
        <taxon>metagenomes</taxon>
        <taxon>ecological metagenomes</taxon>
    </lineage>
</organism>
<dbReference type="SUPFAM" id="SSF69500">
    <property type="entry name" value="DTD-like"/>
    <property type="match status" value="1"/>
</dbReference>
<proteinExistence type="inferred from homology"/>
<dbReference type="GO" id="GO:0051500">
    <property type="term" value="F:D-tyrosyl-tRNA(Tyr) deacylase activity"/>
    <property type="evidence" value="ECO:0007669"/>
    <property type="project" value="TreeGrafter"/>
</dbReference>
<dbReference type="InterPro" id="IPR003732">
    <property type="entry name" value="Daa-tRNA_deacyls_DTD"/>
</dbReference>
<dbReference type="NCBIfam" id="TIGR00256">
    <property type="entry name" value="D-aminoacyl-tRNA deacylase"/>
    <property type="match status" value="1"/>
</dbReference>
<reference evidence="2" key="1">
    <citation type="submission" date="2018-06" db="EMBL/GenBank/DDBJ databases">
        <authorList>
            <person name="Zhirakovskaya E."/>
        </authorList>
    </citation>
    <scope>NUCLEOTIDE SEQUENCE</scope>
</reference>
<dbReference type="AlphaFoldDB" id="A0A3B0TPU6"/>
<dbReference type="Gene3D" id="3.50.80.10">
    <property type="entry name" value="D-tyrosyl-tRNA(Tyr) deacylase"/>
    <property type="match status" value="1"/>
</dbReference>
<dbReference type="PANTHER" id="PTHR10472:SF5">
    <property type="entry name" value="D-AMINOACYL-TRNA DEACYLASE 1"/>
    <property type="match status" value="1"/>
</dbReference>